<evidence type="ECO:0000256" key="1">
    <source>
        <dbReference type="PROSITE-ProRule" id="PRU01263"/>
    </source>
</evidence>
<dbReference type="Proteomes" id="UP001152799">
    <property type="component" value="Chromosome 6"/>
</dbReference>
<name>A0A9N9QRI1_9CUCU</name>
<keyword evidence="1" id="KW-0479">Metal-binding</keyword>
<feature type="binding site" evidence="1">
    <location>
        <position position="53"/>
    </location>
    <ligand>
        <name>Zn(2+)</name>
        <dbReference type="ChEBI" id="CHEBI:29105"/>
    </ligand>
</feature>
<feature type="binding site" evidence="1">
    <location>
        <position position="56"/>
    </location>
    <ligand>
        <name>Zn(2+)</name>
        <dbReference type="ChEBI" id="CHEBI:29105"/>
    </ligand>
</feature>
<feature type="compositionally biased region" description="Basic and acidic residues" evidence="2">
    <location>
        <begin position="1501"/>
        <end position="1510"/>
    </location>
</feature>
<keyword evidence="5" id="KW-1185">Reference proteome</keyword>
<protein>
    <recommendedName>
        <fullName evidence="3">ZAD domain-containing protein</fullName>
    </recommendedName>
</protein>
<proteinExistence type="predicted"/>
<feature type="compositionally biased region" description="Polar residues" evidence="2">
    <location>
        <begin position="1357"/>
        <end position="1384"/>
    </location>
</feature>
<feature type="compositionally biased region" description="Polar residues" evidence="2">
    <location>
        <begin position="801"/>
        <end position="817"/>
    </location>
</feature>
<dbReference type="SMART" id="SM00868">
    <property type="entry name" value="zf-AD"/>
    <property type="match status" value="1"/>
</dbReference>
<feature type="region of interest" description="Disordered" evidence="2">
    <location>
        <begin position="1357"/>
        <end position="1409"/>
    </location>
</feature>
<feature type="region of interest" description="Disordered" evidence="2">
    <location>
        <begin position="1123"/>
        <end position="1156"/>
    </location>
</feature>
<feature type="region of interest" description="Disordered" evidence="2">
    <location>
        <begin position="471"/>
        <end position="495"/>
    </location>
</feature>
<evidence type="ECO:0000313" key="4">
    <source>
        <dbReference type="EMBL" id="CAG9770366.1"/>
    </source>
</evidence>
<feature type="domain" description="ZAD" evidence="3">
    <location>
        <begin position="6"/>
        <end position="80"/>
    </location>
</feature>
<keyword evidence="1" id="KW-0863">Zinc-finger</keyword>
<feature type="compositionally biased region" description="Basic residues" evidence="2">
    <location>
        <begin position="1513"/>
        <end position="1523"/>
    </location>
</feature>
<feature type="binding site" evidence="1">
    <location>
        <position position="11"/>
    </location>
    <ligand>
        <name>Zn(2+)</name>
        <dbReference type="ChEBI" id="CHEBI:29105"/>
    </ligand>
</feature>
<feature type="region of interest" description="Disordered" evidence="2">
    <location>
        <begin position="338"/>
        <end position="361"/>
    </location>
</feature>
<dbReference type="SUPFAM" id="SSF57716">
    <property type="entry name" value="Glucocorticoid receptor-like (DNA-binding domain)"/>
    <property type="match status" value="1"/>
</dbReference>
<feature type="compositionally biased region" description="Polar residues" evidence="2">
    <location>
        <begin position="1123"/>
        <end position="1135"/>
    </location>
</feature>
<dbReference type="GO" id="GO:0008270">
    <property type="term" value="F:zinc ion binding"/>
    <property type="evidence" value="ECO:0007669"/>
    <property type="project" value="UniProtKB-UniRule"/>
</dbReference>
<feature type="compositionally biased region" description="Low complexity" evidence="2">
    <location>
        <begin position="480"/>
        <end position="495"/>
    </location>
</feature>
<feature type="region of interest" description="Disordered" evidence="2">
    <location>
        <begin position="157"/>
        <end position="176"/>
    </location>
</feature>
<dbReference type="GO" id="GO:0005634">
    <property type="term" value="C:nucleus"/>
    <property type="evidence" value="ECO:0007669"/>
    <property type="project" value="InterPro"/>
</dbReference>
<accession>A0A9N9QRI1</accession>
<reference evidence="4" key="1">
    <citation type="submission" date="2022-01" db="EMBL/GenBank/DDBJ databases">
        <authorList>
            <person name="King R."/>
        </authorList>
    </citation>
    <scope>NUCLEOTIDE SEQUENCE</scope>
</reference>
<feature type="region of interest" description="Disordered" evidence="2">
    <location>
        <begin position="1301"/>
        <end position="1326"/>
    </location>
</feature>
<evidence type="ECO:0000256" key="2">
    <source>
        <dbReference type="SAM" id="MobiDB-lite"/>
    </source>
</evidence>
<organism evidence="4 5">
    <name type="scientific">Ceutorhynchus assimilis</name>
    <name type="common">cabbage seed weevil</name>
    <dbReference type="NCBI Taxonomy" id="467358"/>
    <lineage>
        <taxon>Eukaryota</taxon>
        <taxon>Metazoa</taxon>
        <taxon>Ecdysozoa</taxon>
        <taxon>Arthropoda</taxon>
        <taxon>Hexapoda</taxon>
        <taxon>Insecta</taxon>
        <taxon>Pterygota</taxon>
        <taxon>Neoptera</taxon>
        <taxon>Endopterygota</taxon>
        <taxon>Coleoptera</taxon>
        <taxon>Polyphaga</taxon>
        <taxon>Cucujiformia</taxon>
        <taxon>Curculionidae</taxon>
        <taxon>Ceutorhynchinae</taxon>
        <taxon>Ceutorhynchus</taxon>
    </lineage>
</organism>
<keyword evidence="1" id="KW-0862">Zinc</keyword>
<evidence type="ECO:0000313" key="5">
    <source>
        <dbReference type="Proteomes" id="UP001152799"/>
    </source>
</evidence>
<dbReference type="InterPro" id="IPR013083">
    <property type="entry name" value="Znf_RING/FYVE/PHD"/>
</dbReference>
<dbReference type="CDD" id="cd15517">
    <property type="entry name" value="PHD_TCF19_like"/>
    <property type="match status" value="1"/>
</dbReference>
<feature type="compositionally biased region" description="Basic residues" evidence="2">
    <location>
        <begin position="1136"/>
        <end position="1152"/>
    </location>
</feature>
<dbReference type="SUPFAM" id="SSF57903">
    <property type="entry name" value="FYVE/PHD zinc finger"/>
    <property type="match status" value="1"/>
</dbReference>
<dbReference type="PROSITE" id="PS00028">
    <property type="entry name" value="ZINC_FINGER_C2H2_1"/>
    <property type="match status" value="1"/>
</dbReference>
<dbReference type="InterPro" id="IPR012934">
    <property type="entry name" value="Znf_AD"/>
</dbReference>
<dbReference type="Gene3D" id="3.30.40.10">
    <property type="entry name" value="Zinc/RING finger domain, C3HC4 (zinc finger)"/>
    <property type="match status" value="1"/>
</dbReference>
<feature type="compositionally biased region" description="Acidic residues" evidence="2">
    <location>
        <begin position="777"/>
        <end position="789"/>
    </location>
</feature>
<sequence length="1602" mass="180361">MSIPNHICRCCLKSRPRVYLIGSVQVQTKPLAQLLHWIVPDLRLNLSAEPVICMPCYKSLREAYSFRLQCLQSEKMISIYMKETNTAYGNIRLHDVVEYCKGVFKPKSTDPCQSKTSLTNDVPELIESDDSNDGEGNCYSLLSDEPEPEHFEQYKKKSTSISPLATKEAQPKSDNCKAGLSKLDTAEKNIFVKPRLSYINEHLNYKPGTSENNNTTLSAQPELNTNRAHTVTSATLTAGKSTEDFISTSRIAPSCQKYLTKTGDIGFRIRNDLMNQAVNNTVANIMKDTGKKLERPKLHPVRRHRIITKVLEKQPSHQIAEDATISKETRVMVPVNTYSGPSAPKPTSDVSTLKQPPPAASPALPLETIPASKLLPAPHVPVNINYIPKNNKVDKEMLSVLQNSNMFKEHVRNHSGHETFLVRKILDKKNKLLGYSVDVEDGAEPESGGTRQKFVVQVDKGNTPLLTADDLETLHKTENNQESSKSETSSTEKISTTAMANPLTEVHPEILPETENNQESLGLFGKSSSEISAPAMPRIRVRPESSLKKIRTLNHELFPQHRDIFGFSQVQSPNQDPSFPKPPPLMELTKIHINPPVPLRSNQYPDGTKQTPFVLNSMVARQKVPSPHAELSNAPIIPGLVPVTKEHLKKMGIMGRIYIKRLPPSHTPASILPVDEEISIKEEPREYFNEEEYLRTIEKVNTFVQNDLDDGPSYTSTEVLPVDEEMSVGEESLAEEPLIAIKNEPIFVEDDIDIKEEPLSYDEDDVSLQRFEPIDSVFDEPTSDADENSLNDNLPEHDTDLNLSNESTLSGSETPMDTETLDGLLDIREIEEYDMPEYIHVKNVDSMELEELKKGANNPKKNMKFSDLAKPALSVSDKIPDLNVSTQRKRFRLVSVDDDDEPPKKKWIEKIRPVVRKKTPLDEMNENICTISTKFTSQGDYINDHDYFRSPYERYGLIEFATNRRRCLLCGHALPIDEHIRHMQCHSTYCRICKLDFNNVFVLNFHVRQHIYRCPDCHVNVTYARYAHHAETHNARTLSNLKKFNSVCDGTIPKSPTTAINRRSCTVTRAIEEDGKQPITATATNENQLQSKETSRAIPVFCDEKGFTSLSDLYESRNNTNVNTVETASPSSNLVTKKKRKPRSRKRRHRKNGQFAIMKNEVRDNTRMSADNLDKAAKRETPESNAVAESNIKISNTLQIKETNFEENNIKQATDTNVLPCNSVEGDVTTTPTSQRCTKYLRSSNTPSPSRINRLKEDFSTTKRYPTRKSVVGTDLNIPSSSIKSETSSNVADIISNNQSRSELVKSEPEKMSITSNNQPEEKCWNPFADPNLKKDIMEHISLSKKMLLENISVNESCGSDNTEDNMTVSEGESSTLDNIQSTEIARKTRTSRSSGNESYKTRTRRRRSSLATIQIAVNDALLHSEESISSIARKHSINVSTLRRNVLKARAGNKEHTQTNLDNAAQEVLNQGESVGTVAEKHFINPTTLHRYCENINKDNKGIGKEKGNQKQTKHRKRKSRKPVLLEDGSYDVDDALCLVCSGKYSKSLAGEEWIRCTKCHGWAHEKCVNADTYFVCQNCGLKDNVLTTITKDDVIQPTPL</sequence>
<feature type="binding site" evidence="1">
    <location>
        <position position="8"/>
    </location>
    <ligand>
        <name>Zn(2+)</name>
        <dbReference type="ChEBI" id="CHEBI:29105"/>
    </ligand>
</feature>
<feature type="region of interest" description="Disordered" evidence="2">
    <location>
        <begin position="777"/>
        <end position="818"/>
    </location>
</feature>
<dbReference type="InterPro" id="IPR011011">
    <property type="entry name" value="Znf_FYVE_PHD"/>
</dbReference>
<dbReference type="PROSITE" id="PS51915">
    <property type="entry name" value="ZAD"/>
    <property type="match status" value="1"/>
</dbReference>
<dbReference type="OrthoDB" id="6774719at2759"/>
<gene>
    <name evidence="4" type="ORF">CEUTPL_LOCUS10820</name>
</gene>
<feature type="region of interest" description="Disordered" evidence="2">
    <location>
        <begin position="1501"/>
        <end position="1523"/>
    </location>
</feature>
<evidence type="ECO:0000259" key="3">
    <source>
        <dbReference type="PROSITE" id="PS51915"/>
    </source>
</evidence>
<dbReference type="EMBL" id="OU892282">
    <property type="protein sequence ID" value="CAG9770366.1"/>
    <property type="molecule type" value="Genomic_DNA"/>
</dbReference>
<dbReference type="InterPro" id="IPR013087">
    <property type="entry name" value="Znf_C2H2_type"/>
</dbReference>